<dbReference type="InParanoid" id="A8WX14"/>
<protein>
    <submittedName>
        <fullName evidence="4">Protein CBG04246</fullName>
    </submittedName>
</protein>
<dbReference type="Gene3D" id="1.10.472.80">
    <property type="entry name" value="Ypt/Rab-GAP domain of gyp1p, domain 3"/>
    <property type="match status" value="2"/>
</dbReference>
<dbReference type="Proteomes" id="UP000008549">
    <property type="component" value="Unassembled WGS sequence"/>
</dbReference>
<feature type="domain" description="Rab-GAP TBC" evidence="3">
    <location>
        <begin position="82"/>
        <end position="299"/>
    </location>
</feature>
<dbReference type="PANTHER" id="PTHR20913:SF7">
    <property type="entry name" value="RE60063P"/>
    <property type="match status" value="1"/>
</dbReference>
<reference evidence="4 5" key="1">
    <citation type="journal article" date="2003" name="PLoS Biol.">
        <title>The genome sequence of Caenorhabditis briggsae: a platform for comparative genomics.</title>
        <authorList>
            <person name="Stein L.D."/>
            <person name="Bao Z."/>
            <person name="Blasiar D."/>
            <person name="Blumenthal T."/>
            <person name="Brent M.R."/>
            <person name="Chen N."/>
            <person name="Chinwalla A."/>
            <person name="Clarke L."/>
            <person name="Clee C."/>
            <person name="Coghlan A."/>
            <person name="Coulson A."/>
            <person name="D'Eustachio P."/>
            <person name="Fitch D.H."/>
            <person name="Fulton L.A."/>
            <person name="Fulton R.E."/>
            <person name="Griffiths-Jones S."/>
            <person name="Harris T.W."/>
            <person name="Hillier L.W."/>
            <person name="Kamath R."/>
            <person name="Kuwabara P.E."/>
            <person name="Mardis E.R."/>
            <person name="Marra M.A."/>
            <person name="Miner T.L."/>
            <person name="Minx P."/>
            <person name="Mullikin J.C."/>
            <person name="Plumb R.W."/>
            <person name="Rogers J."/>
            <person name="Schein J.E."/>
            <person name="Sohrmann M."/>
            <person name="Spieth J."/>
            <person name="Stajich J.E."/>
            <person name="Wei C."/>
            <person name="Willey D."/>
            <person name="Wilson R.K."/>
            <person name="Durbin R."/>
            <person name="Waterston R.H."/>
        </authorList>
    </citation>
    <scope>NUCLEOTIDE SEQUENCE [LARGE SCALE GENOMIC DNA]</scope>
    <source>
        <strain evidence="4 5">AF16</strain>
    </source>
</reference>
<keyword evidence="2" id="KW-1133">Transmembrane helix</keyword>
<dbReference type="OMA" id="CEREMPF"/>
<evidence type="ECO:0000313" key="4">
    <source>
        <dbReference type="EMBL" id="CAP24991.2"/>
    </source>
</evidence>
<dbReference type="Pfam" id="PF00566">
    <property type="entry name" value="RabGAP-TBC"/>
    <property type="match status" value="1"/>
</dbReference>
<dbReference type="InterPro" id="IPR035969">
    <property type="entry name" value="Rab-GAP_TBC_sf"/>
</dbReference>
<dbReference type="FunCoup" id="A8WX14">
    <property type="interactions" value="2703"/>
</dbReference>
<dbReference type="GO" id="GO:0005096">
    <property type="term" value="F:GTPase activator activity"/>
    <property type="evidence" value="ECO:0000318"/>
    <property type="project" value="GO_Central"/>
</dbReference>
<keyword evidence="2" id="KW-0812">Transmembrane</keyword>
<keyword evidence="2" id="KW-0472">Membrane</keyword>
<evidence type="ECO:0000313" key="6">
    <source>
        <dbReference type="WormBase" id="CBG04246"/>
    </source>
</evidence>
<feature type="transmembrane region" description="Helical" evidence="2">
    <location>
        <begin position="413"/>
        <end position="433"/>
    </location>
</feature>
<evidence type="ECO:0000259" key="3">
    <source>
        <dbReference type="PROSITE" id="PS50086"/>
    </source>
</evidence>
<dbReference type="InterPro" id="IPR000195">
    <property type="entry name" value="Rab-GAP-TBC_dom"/>
</dbReference>
<dbReference type="GO" id="GO:0005789">
    <property type="term" value="C:endoplasmic reticulum membrane"/>
    <property type="evidence" value="ECO:0000318"/>
    <property type="project" value="GO_Central"/>
</dbReference>
<dbReference type="AlphaFoldDB" id="A8WX14"/>
<dbReference type="FunFam" id="1.10.8.1310:FF:000001">
    <property type="entry name" value="TBC1 domain family, member 20"/>
    <property type="match status" value="1"/>
</dbReference>
<dbReference type="PANTHER" id="PTHR20913">
    <property type="entry name" value="TBC1 DOMAIN FAMILY MEMBER 20/GTPASE"/>
    <property type="match status" value="1"/>
</dbReference>
<evidence type="ECO:0000256" key="1">
    <source>
        <dbReference type="ARBA" id="ARBA00022468"/>
    </source>
</evidence>
<dbReference type="InterPro" id="IPR045913">
    <property type="entry name" value="TBC20/Gyp8-like"/>
</dbReference>
<dbReference type="GO" id="GO:0006888">
    <property type="term" value="P:endoplasmic reticulum to Golgi vesicle-mediated transport"/>
    <property type="evidence" value="ECO:0000318"/>
    <property type="project" value="GO_Central"/>
</dbReference>
<dbReference type="EMBL" id="HE600920">
    <property type="protein sequence ID" value="CAP24991.2"/>
    <property type="molecule type" value="Genomic_DNA"/>
</dbReference>
<dbReference type="HOGENOM" id="CLU_039465_4_0_1"/>
<dbReference type="Gene3D" id="1.10.8.1310">
    <property type="match status" value="1"/>
</dbReference>
<dbReference type="eggNOG" id="KOG2595">
    <property type="taxonomic scope" value="Eukaryota"/>
</dbReference>
<keyword evidence="1" id="KW-0343">GTPase activation</keyword>
<dbReference type="PROSITE" id="PS50086">
    <property type="entry name" value="TBC_RABGAP"/>
    <property type="match status" value="1"/>
</dbReference>
<evidence type="ECO:0000313" key="5">
    <source>
        <dbReference type="Proteomes" id="UP000008549"/>
    </source>
</evidence>
<dbReference type="SMART" id="SM00164">
    <property type="entry name" value="TBC"/>
    <property type="match status" value="1"/>
</dbReference>
<accession>A8WX14</accession>
<dbReference type="FunFam" id="1.10.472.80:FF:000219">
    <property type="match status" value="1"/>
</dbReference>
<dbReference type="SUPFAM" id="SSF47923">
    <property type="entry name" value="Ypt/Rab-GAP domain of gyp1p"/>
    <property type="match status" value="2"/>
</dbReference>
<sequence>MHSSFSEPNSPLKEVLGEKWQTASCSDLGDNYVKPGPLAKAKFNALRNKREAIDRFLKKHKEEDLSLYIDELRDFAISSGGLVDDEFRATIWPVLSANLVQNDDLDDVSSSYDSDFESAQSDFDEETPIFEDQPELSLEELKNHKEWNQVELDVHRTLSRFPPNISDTHRDVLQTELIPLIVRVLSVNPRFNYYQGFHDICLTVLLVCGEKDALPICSNLAKNGSFNNYLLKTLEKSVVRELDLLYVILSRVEPTLEKVMRSVELGTMFGLSWPLTWFSHSLKQYQQPSRILKNLSESFRIPRNPLKSSVNLQLIVRFFDVFLASSPLLPIYVSSAVVVYRRASILACEREMPFLHRLLTEMPTELPIDAIIKDAVYLSKLMPPCLLKTKYMNEYRKIVAKPPRTAVKTLPRYALQFMFVAGTVGAAASFFFFKQIHPL</sequence>
<keyword evidence="5" id="KW-1185">Reference proteome</keyword>
<name>A8WX14_CAEBR</name>
<evidence type="ECO:0000256" key="2">
    <source>
        <dbReference type="SAM" id="Phobius"/>
    </source>
</evidence>
<dbReference type="STRING" id="6238.A8WX14"/>
<organism evidence="4 5">
    <name type="scientific">Caenorhabditis briggsae</name>
    <dbReference type="NCBI Taxonomy" id="6238"/>
    <lineage>
        <taxon>Eukaryota</taxon>
        <taxon>Metazoa</taxon>
        <taxon>Ecdysozoa</taxon>
        <taxon>Nematoda</taxon>
        <taxon>Chromadorea</taxon>
        <taxon>Rhabditida</taxon>
        <taxon>Rhabditina</taxon>
        <taxon>Rhabditomorpha</taxon>
        <taxon>Rhabditoidea</taxon>
        <taxon>Rhabditidae</taxon>
        <taxon>Peloderinae</taxon>
        <taxon>Caenorhabditis</taxon>
    </lineage>
</organism>
<proteinExistence type="predicted"/>
<reference evidence="4 5" key="2">
    <citation type="journal article" date="2011" name="PLoS Genet.">
        <title>Caenorhabditis briggsae recombinant inbred line genotypes reveal inter-strain incompatibility and the evolution of recombination.</title>
        <authorList>
            <person name="Ross J.A."/>
            <person name="Koboldt D.C."/>
            <person name="Staisch J.E."/>
            <person name="Chamberlin H.M."/>
            <person name="Gupta B.P."/>
            <person name="Miller R.D."/>
            <person name="Baird S.E."/>
            <person name="Haag E.S."/>
        </authorList>
    </citation>
    <scope>NUCLEOTIDE SEQUENCE [LARGE SCALE GENOMIC DNA]</scope>
    <source>
        <strain evidence="4 5">AF16</strain>
    </source>
</reference>
<dbReference type="WormBase" id="CBG04246">
    <property type="protein sequence ID" value="CBP39138"/>
    <property type="gene ID" value="WBGene00026960"/>
    <property type="gene designation" value="Cbr-tbc-20"/>
</dbReference>
<gene>
    <name evidence="6" type="primary">tbc-20</name>
    <name evidence="4 6" type="ORF">CBG04246</name>
    <name evidence="4" type="ORF">CBG_04246</name>
</gene>